<accession>A0A0J8D674</accession>
<dbReference type="OrthoDB" id="1907412at2"/>
<comment type="caution">
    <text evidence="1">The sequence shown here is derived from an EMBL/GenBank/DDBJ whole genome shotgun (WGS) entry which is preliminary data.</text>
</comment>
<organism evidence="1 2">
    <name type="scientific">Clostridium cylindrosporum DSM 605</name>
    <dbReference type="NCBI Taxonomy" id="1121307"/>
    <lineage>
        <taxon>Bacteria</taxon>
        <taxon>Bacillati</taxon>
        <taxon>Bacillota</taxon>
        <taxon>Clostridia</taxon>
        <taxon>Eubacteriales</taxon>
        <taxon>Clostridiaceae</taxon>
        <taxon>Clostridium</taxon>
    </lineage>
</organism>
<reference evidence="1 2" key="1">
    <citation type="submission" date="2015-06" db="EMBL/GenBank/DDBJ databases">
        <title>Draft genome sequence of the purine-degrading Clostridium cylindrosporum HC-1 (DSM 605).</title>
        <authorList>
            <person name="Poehlein A."/>
            <person name="Schiel-Bengelsdorf B."/>
            <person name="Bengelsdorf F."/>
            <person name="Daniel R."/>
            <person name="Duerre P."/>
        </authorList>
    </citation>
    <scope>NUCLEOTIDE SEQUENCE [LARGE SCALE GENOMIC DNA]</scope>
    <source>
        <strain evidence="1 2">DSM 605</strain>
    </source>
</reference>
<proteinExistence type="predicted"/>
<dbReference type="EMBL" id="LFVU01000027">
    <property type="protein sequence ID" value="KMT21595.1"/>
    <property type="molecule type" value="Genomic_DNA"/>
</dbReference>
<dbReference type="RefSeq" id="WP_048571019.1">
    <property type="nucleotide sequence ID" value="NZ_LFVU01000027.1"/>
</dbReference>
<evidence type="ECO:0000313" key="2">
    <source>
        <dbReference type="Proteomes" id="UP000036756"/>
    </source>
</evidence>
<dbReference type="STRING" id="1121307.CLCY_2c03570"/>
<dbReference type="Proteomes" id="UP000036756">
    <property type="component" value="Unassembled WGS sequence"/>
</dbReference>
<gene>
    <name evidence="1" type="ORF">CLCY_2c03570</name>
</gene>
<keyword evidence="2" id="KW-1185">Reference proteome</keyword>
<sequence>MEIDIIEYIESCVPSLKDNLYPLFTVEADKTTGVFSFKPLSGGHIKETQLEFKIIGLDYDEVKIIEKQIIDILDIEEDEASITYGSTYFRSSLSGGGILFRDDLQMYEDTLYFIIRWRCI</sequence>
<name>A0A0J8D674_CLOCY</name>
<dbReference type="AlphaFoldDB" id="A0A0J8D674"/>
<protein>
    <recommendedName>
        <fullName evidence="3">Phage protein</fullName>
    </recommendedName>
</protein>
<dbReference type="PATRIC" id="fig|1121307.3.peg.1215"/>
<evidence type="ECO:0000313" key="1">
    <source>
        <dbReference type="EMBL" id="KMT21595.1"/>
    </source>
</evidence>
<evidence type="ECO:0008006" key="3">
    <source>
        <dbReference type="Google" id="ProtNLM"/>
    </source>
</evidence>